<proteinExistence type="predicted"/>
<evidence type="ECO:0008006" key="4">
    <source>
        <dbReference type="Google" id="ProtNLM"/>
    </source>
</evidence>
<comment type="caution">
    <text evidence="2">The sequence shown here is derived from an EMBL/GenBank/DDBJ whole genome shotgun (WGS) entry which is preliminary data.</text>
</comment>
<dbReference type="Gene3D" id="3.40.50.720">
    <property type="entry name" value="NAD(P)-binding Rossmann-like Domain"/>
    <property type="match status" value="1"/>
</dbReference>
<keyword evidence="3" id="KW-1185">Reference proteome</keyword>
<evidence type="ECO:0000256" key="1">
    <source>
        <dbReference type="SAM" id="MobiDB-lite"/>
    </source>
</evidence>
<accession>A0A8H2K845</accession>
<sequence length="116" mass="12870">MGYLSGKIILVSGVSRGIGASIARELSQRGAHVIAQYNTSAVAPTMPPPPSRSDFWSPLISLTRPHMTSKRQTSTNVGHEKFRFYEDVRHRSYSQRFPLLTRPNASSRSRPGTASR</sequence>
<dbReference type="Proteomes" id="UP000316560">
    <property type="component" value="Unassembled WGS sequence"/>
</dbReference>
<protein>
    <recommendedName>
        <fullName evidence="4">Short subunit dehydrogenase</fullName>
    </recommendedName>
</protein>
<dbReference type="SUPFAM" id="SSF51735">
    <property type="entry name" value="NAD(P)-binding Rossmann-fold domains"/>
    <property type="match status" value="1"/>
</dbReference>
<evidence type="ECO:0000313" key="2">
    <source>
        <dbReference type="EMBL" id="TQO19802.1"/>
    </source>
</evidence>
<dbReference type="AlphaFoldDB" id="A0A8H2K845"/>
<gene>
    <name evidence="2" type="ORF">FB472_1380</name>
</gene>
<name>A0A8H2K845_9MICO</name>
<evidence type="ECO:0000313" key="3">
    <source>
        <dbReference type="Proteomes" id="UP000316560"/>
    </source>
</evidence>
<organism evidence="2 3">
    <name type="scientific">Rhodoglobus vestalii</name>
    <dbReference type="NCBI Taxonomy" id="193384"/>
    <lineage>
        <taxon>Bacteria</taxon>
        <taxon>Bacillati</taxon>
        <taxon>Actinomycetota</taxon>
        <taxon>Actinomycetes</taxon>
        <taxon>Micrococcales</taxon>
        <taxon>Microbacteriaceae</taxon>
        <taxon>Rhodoglobus</taxon>
    </lineage>
</organism>
<feature type="region of interest" description="Disordered" evidence="1">
    <location>
        <begin position="96"/>
        <end position="116"/>
    </location>
</feature>
<reference evidence="2 3" key="1">
    <citation type="submission" date="2019-06" db="EMBL/GenBank/DDBJ databases">
        <title>Sequencing the genomes of 1000 actinobacteria strains.</title>
        <authorList>
            <person name="Klenk H.-P."/>
        </authorList>
    </citation>
    <scope>NUCLEOTIDE SEQUENCE [LARGE SCALE GENOMIC DNA]</scope>
    <source>
        <strain evidence="2 3">DSM 21947</strain>
    </source>
</reference>
<dbReference type="InterPro" id="IPR036291">
    <property type="entry name" value="NAD(P)-bd_dom_sf"/>
</dbReference>
<dbReference type="EMBL" id="VFRA01000001">
    <property type="protein sequence ID" value="TQO19802.1"/>
    <property type="molecule type" value="Genomic_DNA"/>
</dbReference>
<feature type="compositionally biased region" description="Polar residues" evidence="1">
    <location>
        <begin position="103"/>
        <end position="116"/>
    </location>
</feature>